<feature type="region of interest" description="Disordered" evidence="1">
    <location>
        <begin position="84"/>
        <end position="114"/>
    </location>
</feature>
<comment type="caution">
    <text evidence="2">The sequence shown here is derived from an EMBL/GenBank/DDBJ whole genome shotgun (WGS) entry which is preliminary data.</text>
</comment>
<accession>A0A420I8Q3</accession>
<name>A0A420I8Q3_9PEZI</name>
<dbReference type="Proteomes" id="UP000283383">
    <property type="component" value="Unassembled WGS sequence"/>
</dbReference>
<keyword evidence="3" id="KW-1185">Reference proteome</keyword>
<proteinExistence type="predicted"/>
<reference evidence="2 3" key="1">
    <citation type="journal article" date="2018" name="BMC Genomics">
        <title>Comparative genome analyses reveal sequence features reflecting distinct modes of host-adaptation between dicot and monocot powdery mildew.</title>
        <authorList>
            <person name="Wu Y."/>
            <person name="Ma X."/>
            <person name="Pan Z."/>
            <person name="Kale S.D."/>
            <person name="Song Y."/>
            <person name="King H."/>
            <person name="Zhang Q."/>
            <person name="Presley C."/>
            <person name="Deng X."/>
            <person name="Wei C.I."/>
            <person name="Xiao S."/>
        </authorList>
    </citation>
    <scope>NUCLEOTIDE SEQUENCE [LARGE SCALE GENOMIC DNA]</scope>
    <source>
        <strain evidence="2">UMSG3</strain>
    </source>
</reference>
<protein>
    <submittedName>
        <fullName evidence="2">Uncharacterized protein</fullName>
    </submittedName>
</protein>
<evidence type="ECO:0000256" key="1">
    <source>
        <dbReference type="SAM" id="MobiDB-lite"/>
    </source>
</evidence>
<dbReference type="AlphaFoldDB" id="A0A420I8Q3"/>
<sequence length="114" mass="12710">MSLRRTLKFQNQLSFLCSVTKFESLSATVTEIPLLQLNLRAPRIGRESRRALSLQLASIKGIWNSSALSQIPESVNNFKSELKGSYSKSKMQSNPPTSATKNEASKQCVYDGNR</sequence>
<dbReference type="EMBL" id="MCBQ01011276">
    <property type="protein sequence ID" value="RKF66077.1"/>
    <property type="molecule type" value="Genomic_DNA"/>
</dbReference>
<evidence type="ECO:0000313" key="3">
    <source>
        <dbReference type="Proteomes" id="UP000283383"/>
    </source>
</evidence>
<feature type="compositionally biased region" description="Polar residues" evidence="1">
    <location>
        <begin position="86"/>
        <end position="102"/>
    </location>
</feature>
<gene>
    <name evidence="2" type="ORF">GcM3_112013b</name>
</gene>
<organism evidence="2 3">
    <name type="scientific">Golovinomyces cichoracearum</name>
    <dbReference type="NCBI Taxonomy" id="62708"/>
    <lineage>
        <taxon>Eukaryota</taxon>
        <taxon>Fungi</taxon>
        <taxon>Dikarya</taxon>
        <taxon>Ascomycota</taxon>
        <taxon>Pezizomycotina</taxon>
        <taxon>Leotiomycetes</taxon>
        <taxon>Erysiphales</taxon>
        <taxon>Erysiphaceae</taxon>
        <taxon>Golovinomyces</taxon>
    </lineage>
</organism>
<evidence type="ECO:0000313" key="2">
    <source>
        <dbReference type="EMBL" id="RKF66077.1"/>
    </source>
</evidence>